<keyword evidence="3" id="KW-1185">Reference proteome</keyword>
<name>A0AAD9AVY2_9PEZI</name>
<protein>
    <submittedName>
        <fullName evidence="2">Uncharacterized protein</fullName>
    </submittedName>
</protein>
<sequence>MAVRTPRADAEHSLPHSGNPRTGDFSNIKSHFTRGM</sequence>
<accession>A0AAD9AVY2</accession>
<reference evidence="2" key="1">
    <citation type="submission" date="2023-01" db="EMBL/GenBank/DDBJ databases">
        <title>Colletotrichum chrysophilum M932 genome sequence.</title>
        <authorList>
            <person name="Baroncelli R."/>
        </authorList>
    </citation>
    <scope>NUCLEOTIDE SEQUENCE</scope>
    <source>
        <strain evidence="2">M932</strain>
    </source>
</reference>
<gene>
    <name evidence="2" type="ORF">CCHR01_01753</name>
</gene>
<dbReference type="Proteomes" id="UP001243330">
    <property type="component" value="Unassembled WGS sequence"/>
</dbReference>
<organism evidence="2 3">
    <name type="scientific">Colletotrichum chrysophilum</name>
    <dbReference type="NCBI Taxonomy" id="1836956"/>
    <lineage>
        <taxon>Eukaryota</taxon>
        <taxon>Fungi</taxon>
        <taxon>Dikarya</taxon>
        <taxon>Ascomycota</taxon>
        <taxon>Pezizomycotina</taxon>
        <taxon>Sordariomycetes</taxon>
        <taxon>Hypocreomycetidae</taxon>
        <taxon>Glomerellales</taxon>
        <taxon>Glomerellaceae</taxon>
        <taxon>Colletotrichum</taxon>
        <taxon>Colletotrichum gloeosporioides species complex</taxon>
    </lineage>
</organism>
<evidence type="ECO:0000313" key="3">
    <source>
        <dbReference type="Proteomes" id="UP001243330"/>
    </source>
</evidence>
<comment type="caution">
    <text evidence="2">The sequence shown here is derived from an EMBL/GenBank/DDBJ whole genome shotgun (WGS) entry which is preliminary data.</text>
</comment>
<evidence type="ECO:0000313" key="2">
    <source>
        <dbReference type="EMBL" id="KAK1855578.1"/>
    </source>
</evidence>
<proteinExistence type="predicted"/>
<evidence type="ECO:0000256" key="1">
    <source>
        <dbReference type="SAM" id="MobiDB-lite"/>
    </source>
</evidence>
<dbReference type="AlphaFoldDB" id="A0AAD9AVY2"/>
<feature type="region of interest" description="Disordered" evidence="1">
    <location>
        <begin position="1"/>
        <end position="36"/>
    </location>
</feature>
<feature type="compositionally biased region" description="Basic and acidic residues" evidence="1">
    <location>
        <begin position="1"/>
        <end position="14"/>
    </location>
</feature>
<dbReference type="EMBL" id="JAQOWY010000019">
    <property type="protein sequence ID" value="KAK1855578.1"/>
    <property type="molecule type" value="Genomic_DNA"/>
</dbReference>